<reference evidence="3 4" key="1">
    <citation type="journal article" date="2021" name="Sci. Rep.">
        <title>The genome of the diatom Chaetoceros tenuissimus carries an ancient integrated fragment of an extant virus.</title>
        <authorList>
            <person name="Hongo Y."/>
            <person name="Kimura K."/>
            <person name="Takaki Y."/>
            <person name="Yoshida Y."/>
            <person name="Baba S."/>
            <person name="Kobayashi G."/>
            <person name="Nagasaki K."/>
            <person name="Hano T."/>
            <person name="Tomaru Y."/>
        </authorList>
    </citation>
    <scope>NUCLEOTIDE SEQUENCE [LARGE SCALE GENOMIC DNA]</scope>
    <source>
        <strain evidence="3 4">NIES-3715</strain>
    </source>
</reference>
<organism evidence="3 4">
    <name type="scientific">Chaetoceros tenuissimus</name>
    <dbReference type="NCBI Taxonomy" id="426638"/>
    <lineage>
        <taxon>Eukaryota</taxon>
        <taxon>Sar</taxon>
        <taxon>Stramenopiles</taxon>
        <taxon>Ochrophyta</taxon>
        <taxon>Bacillariophyta</taxon>
        <taxon>Coscinodiscophyceae</taxon>
        <taxon>Chaetocerotophycidae</taxon>
        <taxon>Chaetocerotales</taxon>
        <taxon>Chaetocerotaceae</taxon>
        <taxon>Chaetoceros</taxon>
    </lineage>
</organism>
<feature type="transmembrane region" description="Helical" evidence="2">
    <location>
        <begin position="247"/>
        <end position="266"/>
    </location>
</feature>
<keyword evidence="4" id="KW-1185">Reference proteome</keyword>
<feature type="transmembrane region" description="Helical" evidence="2">
    <location>
        <begin position="83"/>
        <end position="102"/>
    </location>
</feature>
<keyword evidence="2" id="KW-1133">Transmembrane helix</keyword>
<dbReference type="AlphaFoldDB" id="A0AAD3HBC7"/>
<feature type="transmembrane region" description="Helical" evidence="2">
    <location>
        <begin position="6"/>
        <end position="32"/>
    </location>
</feature>
<feature type="transmembrane region" description="Helical" evidence="2">
    <location>
        <begin position="144"/>
        <end position="163"/>
    </location>
</feature>
<feature type="region of interest" description="Disordered" evidence="1">
    <location>
        <begin position="422"/>
        <end position="442"/>
    </location>
</feature>
<keyword evidence="2" id="KW-0472">Membrane</keyword>
<feature type="transmembrane region" description="Helical" evidence="2">
    <location>
        <begin position="108"/>
        <end position="132"/>
    </location>
</feature>
<evidence type="ECO:0000256" key="1">
    <source>
        <dbReference type="SAM" id="MobiDB-lite"/>
    </source>
</evidence>
<keyword evidence="2" id="KW-0812">Transmembrane</keyword>
<evidence type="ECO:0000313" key="3">
    <source>
        <dbReference type="EMBL" id="GFH57091.1"/>
    </source>
</evidence>
<evidence type="ECO:0000256" key="2">
    <source>
        <dbReference type="SAM" id="Phobius"/>
    </source>
</evidence>
<sequence length="442" mass="48688">MAENNVFLCALFSACIGLCFAISGAIPAWYAAKDREVEEYNQSLQKEDHGISLKQQDTVKEGEEEEGGELLLKDKTSPCTWKIASLASIVFQLIGGLVFNYLALLFGPISICTPIMSCSLLIFSVIIMSYILKIEAKPDKETRVGNYLILAASVLVVFTGPIVDEIEPLTKEELQTQLLAPASATIILVMISIFVLTVPHTFIVIFHKKGSDFFSDSVNFIVFQASILIMGSLSGSCLKVFSNSKGWFFWVNAVVFVICFLLFPVVSIYQNIVIKNPATFVSINSGLTYLLNVAVGLICWKDQIRNWGGYVISWTLFILGIYLVSDLDLFGTEDSNDDDDINLSLIAPDAEVDKMSQEKSAPFITRLSVVPGTRVEATVRKVERSSMLRFSMASKGDLSPNGKEKALHYDDVSGLSSVLRFSKSNPSSNMKDEVFDDDEASA</sequence>
<feature type="transmembrane region" description="Helical" evidence="2">
    <location>
        <begin position="278"/>
        <end position="298"/>
    </location>
</feature>
<comment type="caution">
    <text evidence="3">The sequence shown here is derived from an EMBL/GenBank/DDBJ whole genome shotgun (WGS) entry which is preliminary data.</text>
</comment>
<dbReference type="EMBL" id="BLLK01000057">
    <property type="protein sequence ID" value="GFH57091.1"/>
    <property type="molecule type" value="Genomic_DNA"/>
</dbReference>
<accession>A0AAD3HBC7</accession>
<feature type="transmembrane region" description="Helical" evidence="2">
    <location>
        <begin position="304"/>
        <end position="324"/>
    </location>
</feature>
<feature type="transmembrane region" description="Helical" evidence="2">
    <location>
        <begin position="183"/>
        <end position="206"/>
    </location>
</feature>
<protein>
    <submittedName>
        <fullName evidence="3">Uncharacterized protein</fullName>
    </submittedName>
</protein>
<gene>
    <name evidence="3" type="ORF">CTEN210_13567</name>
</gene>
<dbReference type="Proteomes" id="UP001054902">
    <property type="component" value="Unassembled WGS sequence"/>
</dbReference>
<name>A0AAD3HBC7_9STRA</name>
<proteinExistence type="predicted"/>
<evidence type="ECO:0000313" key="4">
    <source>
        <dbReference type="Proteomes" id="UP001054902"/>
    </source>
</evidence>